<gene>
    <name evidence="1" type="ORF">CYBJADRAFT_63179</name>
</gene>
<evidence type="ECO:0000313" key="1">
    <source>
        <dbReference type="EMBL" id="ODV74836.1"/>
    </source>
</evidence>
<proteinExistence type="predicted"/>
<protein>
    <submittedName>
        <fullName evidence="1">Uncharacterized protein</fullName>
    </submittedName>
</protein>
<keyword evidence="2" id="KW-1185">Reference proteome</keyword>
<dbReference type="Proteomes" id="UP000094389">
    <property type="component" value="Unassembled WGS sequence"/>
</dbReference>
<dbReference type="RefSeq" id="XP_020071875.1">
    <property type="nucleotide sequence ID" value="XM_020217834.1"/>
</dbReference>
<name>A0A1E4S5N2_CYBJN</name>
<reference evidence="1 2" key="1">
    <citation type="journal article" date="2016" name="Proc. Natl. Acad. Sci. U.S.A.">
        <title>Comparative genomics of biotechnologically important yeasts.</title>
        <authorList>
            <person name="Riley R."/>
            <person name="Haridas S."/>
            <person name="Wolfe K.H."/>
            <person name="Lopes M.R."/>
            <person name="Hittinger C.T."/>
            <person name="Goeker M."/>
            <person name="Salamov A.A."/>
            <person name="Wisecaver J.H."/>
            <person name="Long T.M."/>
            <person name="Calvey C.H."/>
            <person name="Aerts A.L."/>
            <person name="Barry K.W."/>
            <person name="Choi C."/>
            <person name="Clum A."/>
            <person name="Coughlan A.Y."/>
            <person name="Deshpande S."/>
            <person name="Douglass A.P."/>
            <person name="Hanson S.J."/>
            <person name="Klenk H.-P."/>
            <person name="LaButti K.M."/>
            <person name="Lapidus A."/>
            <person name="Lindquist E.A."/>
            <person name="Lipzen A.M."/>
            <person name="Meier-Kolthoff J.P."/>
            <person name="Ohm R.A."/>
            <person name="Otillar R.P."/>
            <person name="Pangilinan J.L."/>
            <person name="Peng Y."/>
            <person name="Rokas A."/>
            <person name="Rosa C.A."/>
            <person name="Scheuner C."/>
            <person name="Sibirny A.A."/>
            <person name="Slot J.C."/>
            <person name="Stielow J.B."/>
            <person name="Sun H."/>
            <person name="Kurtzman C.P."/>
            <person name="Blackwell M."/>
            <person name="Grigoriev I.V."/>
            <person name="Jeffries T.W."/>
        </authorList>
    </citation>
    <scope>NUCLEOTIDE SEQUENCE [LARGE SCALE GENOMIC DNA]</scope>
    <source>
        <strain evidence="2">ATCC 18201 / CBS 1600 / BCRC 20928 / JCM 3617 / NBRC 0987 / NRRL Y-1542</strain>
    </source>
</reference>
<sequence length="91" mass="10701">MNIYIYQHTLWQSERKRFVFVLVFRGILFARAVEVFTCFHVPGFSFLCVCRFWRARAFGKAPALLRLLWGLFSPSRRGGQAPATRVLTLFR</sequence>
<organism evidence="1 2">
    <name type="scientific">Cyberlindnera jadinii (strain ATCC 18201 / CBS 1600 / BCRC 20928 / JCM 3617 / NBRC 0987 / NRRL Y-1542)</name>
    <name type="common">Torula yeast</name>
    <name type="synonym">Candida utilis</name>
    <dbReference type="NCBI Taxonomy" id="983966"/>
    <lineage>
        <taxon>Eukaryota</taxon>
        <taxon>Fungi</taxon>
        <taxon>Dikarya</taxon>
        <taxon>Ascomycota</taxon>
        <taxon>Saccharomycotina</taxon>
        <taxon>Saccharomycetes</taxon>
        <taxon>Phaffomycetales</taxon>
        <taxon>Phaffomycetaceae</taxon>
        <taxon>Cyberlindnera</taxon>
    </lineage>
</organism>
<accession>A0A1E4S5N2</accession>
<dbReference type="EMBL" id="KV453927">
    <property type="protein sequence ID" value="ODV74836.1"/>
    <property type="molecule type" value="Genomic_DNA"/>
</dbReference>
<dbReference type="AlphaFoldDB" id="A0A1E4S5N2"/>
<dbReference type="GeneID" id="30992230"/>
<evidence type="ECO:0000313" key="2">
    <source>
        <dbReference type="Proteomes" id="UP000094389"/>
    </source>
</evidence>